<gene>
    <name evidence="2" type="ORF">PMIN01_04543</name>
</gene>
<dbReference type="OrthoDB" id="3775700at2759"/>
<feature type="chain" id="PRO_5040484066" evidence="1">
    <location>
        <begin position="19"/>
        <end position="150"/>
    </location>
</feature>
<name>A0A9P6KSK2_9PLEO</name>
<organism evidence="2 3">
    <name type="scientific">Paraphaeosphaeria minitans</name>
    <dbReference type="NCBI Taxonomy" id="565426"/>
    <lineage>
        <taxon>Eukaryota</taxon>
        <taxon>Fungi</taxon>
        <taxon>Dikarya</taxon>
        <taxon>Ascomycota</taxon>
        <taxon>Pezizomycotina</taxon>
        <taxon>Dothideomycetes</taxon>
        <taxon>Pleosporomycetidae</taxon>
        <taxon>Pleosporales</taxon>
        <taxon>Massarineae</taxon>
        <taxon>Didymosphaeriaceae</taxon>
        <taxon>Paraphaeosphaeria</taxon>
    </lineage>
</organism>
<evidence type="ECO:0000313" key="2">
    <source>
        <dbReference type="EMBL" id="KAF9736764.1"/>
    </source>
</evidence>
<protein>
    <submittedName>
        <fullName evidence="2">Uncharacterized protein</fullName>
    </submittedName>
</protein>
<reference evidence="2" key="1">
    <citation type="journal article" date="2020" name="Mol. Plant Microbe Interact.">
        <title>Genome Sequence of the Biocontrol Agent Coniothyrium minitans strain Conio (IMI 134523).</title>
        <authorList>
            <person name="Patel D."/>
            <person name="Shittu T.A."/>
            <person name="Baroncelli R."/>
            <person name="Muthumeenakshi S."/>
            <person name="Osborne T.H."/>
            <person name="Janganan T.K."/>
            <person name="Sreenivasaprasad S."/>
        </authorList>
    </citation>
    <scope>NUCLEOTIDE SEQUENCE</scope>
    <source>
        <strain evidence="2">Conio</strain>
    </source>
</reference>
<feature type="signal peptide" evidence="1">
    <location>
        <begin position="1"/>
        <end position="18"/>
    </location>
</feature>
<sequence length="150" mass="16677">MKSTTLTTSLAFAATTFATTIPAPAALRDIPDVTYTVPTTELSTLSTQLTGVSGTLQLIFINGNTIKSWYSVTDTKGNTHPVYMVTVVYDDEHDVLRCDNKLGHDRTQICGRKEYHRTRRISYIAPKWCVNLQGGPEKCVTGPKFENPRH</sequence>
<evidence type="ECO:0000313" key="3">
    <source>
        <dbReference type="Proteomes" id="UP000756921"/>
    </source>
</evidence>
<dbReference type="Proteomes" id="UP000756921">
    <property type="component" value="Unassembled WGS sequence"/>
</dbReference>
<accession>A0A9P6KSK2</accession>
<keyword evidence="3" id="KW-1185">Reference proteome</keyword>
<dbReference type="AlphaFoldDB" id="A0A9P6KSK2"/>
<comment type="caution">
    <text evidence="2">The sequence shown here is derived from an EMBL/GenBank/DDBJ whole genome shotgun (WGS) entry which is preliminary data.</text>
</comment>
<keyword evidence="1" id="KW-0732">Signal</keyword>
<proteinExistence type="predicted"/>
<evidence type="ECO:0000256" key="1">
    <source>
        <dbReference type="SAM" id="SignalP"/>
    </source>
</evidence>
<dbReference type="EMBL" id="WJXW01000004">
    <property type="protein sequence ID" value="KAF9736764.1"/>
    <property type="molecule type" value="Genomic_DNA"/>
</dbReference>